<accession>A0A1K1R017</accession>
<dbReference type="InterPro" id="IPR050194">
    <property type="entry name" value="Glycosyltransferase_grp1"/>
</dbReference>
<dbReference type="Gene3D" id="3.40.50.2000">
    <property type="entry name" value="Glycogen Phosphorylase B"/>
    <property type="match status" value="2"/>
</dbReference>
<dbReference type="SUPFAM" id="SSF53756">
    <property type="entry name" value="UDP-Glycosyltransferase/glycogen phosphorylase"/>
    <property type="match status" value="1"/>
</dbReference>
<dbReference type="PANTHER" id="PTHR45947">
    <property type="entry name" value="SULFOQUINOVOSYL TRANSFERASE SQD2"/>
    <property type="match status" value="1"/>
</dbReference>
<dbReference type="STRING" id="1150368.SAMN02927921_03009"/>
<dbReference type="EMBL" id="FPJE01000017">
    <property type="protein sequence ID" value="SFW65276.1"/>
    <property type="molecule type" value="Genomic_DNA"/>
</dbReference>
<dbReference type="InterPro" id="IPR001296">
    <property type="entry name" value="Glyco_trans_1"/>
</dbReference>
<dbReference type="PANTHER" id="PTHR45947:SF3">
    <property type="entry name" value="SULFOQUINOVOSYL TRANSFERASE SQD2"/>
    <property type="match status" value="1"/>
</dbReference>
<name>A0A1K1R017_9FLAO</name>
<sequence>MKSKICLVYNYAQHYRLGIFKLLDKELGCHFYFGDKLMDIKKINYKELPHFKKELKNIVILRPIYWQKGILPIFFKNYKHYILLGEYFCLSTWLILLLSKFTNKKTYLWTHGWYGNEGVLKRVIKKVFLGLGDEILLYGNYAKELLINNGMAAQKLTVIYNSLDYNKQKEIRENFKPTDIFKKKFNNNNPTLIFIGRLTKVKKLHLLIKAHHYLESKGCNCNLVLIGEGEDKTQLIELSKEKNTHNSTWFYGPCYDEEKIGELLGNASICVSPGNVGLTAIHSLMYGTPVITHSGFKSQMPEFESIMPGKTGAFFEEDDIQSLEDTIVKWFNVKNNREKVRQECYSVIDLYYNPYYQCQMIKQVIDKNDKR</sequence>
<keyword evidence="3" id="KW-1185">Reference proteome</keyword>
<protein>
    <submittedName>
        <fullName evidence="2">Glycosyltransferase involved in cell wall bisynthesis</fullName>
    </submittedName>
</protein>
<keyword evidence="2" id="KW-0808">Transferase</keyword>
<dbReference type="RefSeq" id="WP_072318208.1">
    <property type="nucleotide sequence ID" value="NZ_FPJE01000017.1"/>
</dbReference>
<dbReference type="GO" id="GO:0016757">
    <property type="term" value="F:glycosyltransferase activity"/>
    <property type="evidence" value="ECO:0007669"/>
    <property type="project" value="InterPro"/>
</dbReference>
<reference evidence="2 3" key="1">
    <citation type="submission" date="2016-11" db="EMBL/GenBank/DDBJ databases">
        <authorList>
            <person name="Jaros S."/>
            <person name="Januszkiewicz K."/>
            <person name="Wedrychowicz H."/>
        </authorList>
    </citation>
    <scope>NUCLEOTIDE SEQUENCE [LARGE SCALE GENOMIC DNA]</scope>
    <source>
        <strain evidence="2 3">CGMCC 1.12145</strain>
    </source>
</reference>
<dbReference type="CDD" id="cd03801">
    <property type="entry name" value="GT4_PimA-like"/>
    <property type="match status" value="1"/>
</dbReference>
<proteinExistence type="predicted"/>
<evidence type="ECO:0000259" key="1">
    <source>
        <dbReference type="Pfam" id="PF00534"/>
    </source>
</evidence>
<dbReference type="Pfam" id="PF00534">
    <property type="entry name" value="Glycos_transf_1"/>
    <property type="match status" value="1"/>
</dbReference>
<evidence type="ECO:0000313" key="2">
    <source>
        <dbReference type="EMBL" id="SFW65276.1"/>
    </source>
</evidence>
<feature type="domain" description="Glycosyl transferase family 1" evidence="1">
    <location>
        <begin position="176"/>
        <end position="343"/>
    </location>
</feature>
<organism evidence="2 3">
    <name type="scientific">Sinomicrobium oceani</name>
    <dbReference type="NCBI Taxonomy" id="1150368"/>
    <lineage>
        <taxon>Bacteria</taxon>
        <taxon>Pseudomonadati</taxon>
        <taxon>Bacteroidota</taxon>
        <taxon>Flavobacteriia</taxon>
        <taxon>Flavobacteriales</taxon>
        <taxon>Flavobacteriaceae</taxon>
        <taxon>Sinomicrobium</taxon>
    </lineage>
</organism>
<dbReference type="Proteomes" id="UP000182248">
    <property type="component" value="Unassembled WGS sequence"/>
</dbReference>
<dbReference type="OrthoDB" id="9790710at2"/>
<evidence type="ECO:0000313" key="3">
    <source>
        <dbReference type="Proteomes" id="UP000182248"/>
    </source>
</evidence>
<gene>
    <name evidence="2" type="ORF">SAMN02927921_03009</name>
</gene>
<dbReference type="AlphaFoldDB" id="A0A1K1R017"/>